<keyword evidence="1" id="KW-0678">Repressor</keyword>
<dbReference type="PROSITE" id="PS50937">
    <property type="entry name" value="HTH_MERR_2"/>
    <property type="match status" value="1"/>
</dbReference>
<dbReference type="InterPro" id="IPR047057">
    <property type="entry name" value="MerR_fam"/>
</dbReference>
<evidence type="ECO:0000256" key="1">
    <source>
        <dbReference type="ARBA" id="ARBA00022491"/>
    </source>
</evidence>
<dbReference type="OrthoDB" id="9808480at2"/>
<protein>
    <submittedName>
        <fullName evidence="6">MerR family transcriptional regulator</fullName>
    </submittedName>
</protein>
<evidence type="ECO:0000256" key="2">
    <source>
        <dbReference type="ARBA" id="ARBA00023015"/>
    </source>
</evidence>
<dbReference type="GO" id="GO:0003700">
    <property type="term" value="F:DNA-binding transcription factor activity"/>
    <property type="evidence" value="ECO:0007669"/>
    <property type="project" value="InterPro"/>
</dbReference>
<dbReference type="Pfam" id="PF13411">
    <property type="entry name" value="MerR_1"/>
    <property type="match status" value="1"/>
</dbReference>
<dbReference type="PANTHER" id="PTHR30204:SF69">
    <property type="entry name" value="MERR-FAMILY TRANSCRIPTIONAL REGULATOR"/>
    <property type="match status" value="1"/>
</dbReference>
<proteinExistence type="predicted"/>
<dbReference type="SMART" id="SM00422">
    <property type="entry name" value="HTH_MERR"/>
    <property type="match status" value="1"/>
</dbReference>
<reference evidence="6 7" key="1">
    <citation type="submission" date="2018-09" db="EMBL/GenBank/DDBJ databases">
        <authorList>
            <person name="Wang F."/>
        </authorList>
    </citation>
    <scope>NUCLEOTIDE SEQUENCE [LARGE SCALE GENOMIC DNA]</scope>
    <source>
        <strain evidence="6 7">PLHSC7-2</strain>
    </source>
</reference>
<dbReference type="InterPro" id="IPR009061">
    <property type="entry name" value="DNA-bd_dom_put_sf"/>
</dbReference>
<feature type="domain" description="HTH merR-type" evidence="5">
    <location>
        <begin position="1"/>
        <end position="67"/>
    </location>
</feature>
<keyword evidence="3" id="KW-0238">DNA-binding</keyword>
<name>A0A418YGN9_9GAMM</name>
<dbReference type="PANTHER" id="PTHR30204">
    <property type="entry name" value="REDOX-CYCLING DRUG-SENSING TRANSCRIPTIONAL ACTIVATOR SOXR"/>
    <property type="match status" value="1"/>
</dbReference>
<reference evidence="6 7" key="2">
    <citation type="submission" date="2019-01" db="EMBL/GenBank/DDBJ databases">
        <title>Motilimonas pumilus sp. nov., isolated from the gut of sea cucumber (Apostichopus japonicus).</title>
        <authorList>
            <person name="Wang F.-Q."/>
            <person name="Ren L.-H."/>
            <person name="Lin Y.-W."/>
            <person name="Sun G.-H."/>
            <person name="Du Z.-J."/>
            <person name="Zhao J.-X."/>
            <person name="Liu X.-J."/>
            <person name="Liu L.-J."/>
        </authorList>
    </citation>
    <scope>NUCLEOTIDE SEQUENCE [LARGE SCALE GENOMIC DNA]</scope>
    <source>
        <strain evidence="6 7">PLHSC7-2</strain>
    </source>
</reference>
<dbReference type="InterPro" id="IPR000551">
    <property type="entry name" value="MerR-type_HTH_dom"/>
</dbReference>
<evidence type="ECO:0000256" key="4">
    <source>
        <dbReference type="ARBA" id="ARBA00023163"/>
    </source>
</evidence>
<keyword evidence="7" id="KW-1185">Reference proteome</keyword>
<evidence type="ECO:0000313" key="6">
    <source>
        <dbReference type="EMBL" id="RJG48964.1"/>
    </source>
</evidence>
<organism evidence="6 7">
    <name type="scientific">Motilimonas pumila</name>
    <dbReference type="NCBI Taxonomy" id="2303987"/>
    <lineage>
        <taxon>Bacteria</taxon>
        <taxon>Pseudomonadati</taxon>
        <taxon>Pseudomonadota</taxon>
        <taxon>Gammaproteobacteria</taxon>
        <taxon>Alteromonadales</taxon>
        <taxon>Alteromonadales genera incertae sedis</taxon>
        <taxon>Motilimonas</taxon>
    </lineage>
</organism>
<keyword evidence="4" id="KW-0804">Transcription</keyword>
<dbReference type="EMBL" id="QZCH01000006">
    <property type="protein sequence ID" value="RJG48964.1"/>
    <property type="molecule type" value="Genomic_DNA"/>
</dbReference>
<evidence type="ECO:0000256" key="3">
    <source>
        <dbReference type="ARBA" id="ARBA00023125"/>
    </source>
</evidence>
<dbReference type="SUPFAM" id="SSF46955">
    <property type="entry name" value="Putative DNA-binding domain"/>
    <property type="match status" value="1"/>
</dbReference>
<sequence length="119" mass="13709">MYIKEASELSGATQRAIRLYESLGLLSVLRSGKYRVYSEKNINLIKIIKEAQTLGIKLSEIVSLKGGSEDFDWTVVSDFLIEKQLDVERQIRQLEIQRDKIQQYRQSINRCVKGVDSDL</sequence>
<evidence type="ECO:0000259" key="5">
    <source>
        <dbReference type="PROSITE" id="PS50937"/>
    </source>
</evidence>
<dbReference type="Gene3D" id="1.10.1660.10">
    <property type="match status" value="1"/>
</dbReference>
<evidence type="ECO:0000313" key="7">
    <source>
        <dbReference type="Proteomes" id="UP000283255"/>
    </source>
</evidence>
<accession>A0A418YGN9</accession>
<keyword evidence="2" id="KW-0805">Transcription regulation</keyword>
<dbReference type="RefSeq" id="WP_119910063.1">
    <property type="nucleotide sequence ID" value="NZ_QZCH01000006.1"/>
</dbReference>
<comment type="caution">
    <text evidence="6">The sequence shown here is derived from an EMBL/GenBank/DDBJ whole genome shotgun (WGS) entry which is preliminary data.</text>
</comment>
<dbReference type="GO" id="GO:0003677">
    <property type="term" value="F:DNA binding"/>
    <property type="evidence" value="ECO:0007669"/>
    <property type="project" value="UniProtKB-KW"/>
</dbReference>
<gene>
    <name evidence="6" type="ORF">D1Z90_07110</name>
</gene>
<dbReference type="Proteomes" id="UP000283255">
    <property type="component" value="Unassembled WGS sequence"/>
</dbReference>
<dbReference type="AlphaFoldDB" id="A0A418YGN9"/>